<dbReference type="AlphaFoldDB" id="A0A392W9C1"/>
<sequence length="33" mass="3934">YRYADRFESLLCAPRHISWHDALMPEKLPDSSE</sequence>
<proteinExistence type="predicted"/>
<keyword evidence="2" id="KW-1185">Reference proteome</keyword>
<name>A0A392W9C1_9FABA</name>
<dbReference type="EMBL" id="LXQA011438544">
    <property type="protein sequence ID" value="MCI97278.1"/>
    <property type="molecule type" value="Genomic_DNA"/>
</dbReference>
<accession>A0A392W9C1</accession>
<reference evidence="1 2" key="1">
    <citation type="journal article" date="2018" name="Front. Plant Sci.">
        <title>Red Clover (Trifolium pratense) and Zigzag Clover (T. medium) - A Picture of Genomic Similarities and Differences.</title>
        <authorList>
            <person name="Dluhosova J."/>
            <person name="Istvanek J."/>
            <person name="Nedelnik J."/>
            <person name="Repkova J."/>
        </authorList>
    </citation>
    <scope>NUCLEOTIDE SEQUENCE [LARGE SCALE GENOMIC DNA]</scope>
    <source>
        <strain evidence="2">cv. 10/8</strain>
        <tissue evidence="1">Leaf</tissue>
    </source>
</reference>
<dbReference type="Proteomes" id="UP000265520">
    <property type="component" value="Unassembled WGS sequence"/>
</dbReference>
<organism evidence="1 2">
    <name type="scientific">Trifolium medium</name>
    <dbReference type="NCBI Taxonomy" id="97028"/>
    <lineage>
        <taxon>Eukaryota</taxon>
        <taxon>Viridiplantae</taxon>
        <taxon>Streptophyta</taxon>
        <taxon>Embryophyta</taxon>
        <taxon>Tracheophyta</taxon>
        <taxon>Spermatophyta</taxon>
        <taxon>Magnoliopsida</taxon>
        <taxon>eudicotyledons</taxon>
        <taxon>Gunneridae</taxon>
        <taxon>Pentapetalae</taxon>
        <taxon>rosids</taxon>
        <taxon>fabids</taxon>
        <taxon>Fabales</taxon>
        <taxon>Fabaceae</taxon>
        <taxon>Papilionoideae</taxon>
        <taxon>50 kb inversion clade</taxon>
        <taxon>NPAAA clade</taxon>
        <taxon>Hologalegina</taxon>
        <taxon>IRL clade</taxon>
        <taxon>Trifolieae</taxon>
        <taxon>Trifolium</taxon>
    </lineage>
</organism>
<evidence type="ECO:0000313" key="2">
    <source>
        <dbReference type="Proteomes" id="UP000265520"/>
    </source>
</evidence>
<evidence type="ECO:0000313" key="1">
    <source>
        <dbReference type="EMBL" id="MCI97278.1"/>
    </source>
</evidence>
<protein>
    <submittedName>
        <fullName evidence="1">Uncharacterized protein</fullName>
    </submittedName>
</protein>
<feature type="non-terminal residue" evidence="1">
    <location>
        <position position="1"/>
    </location>
</feature>
<comment type="caution">
    <text evidence="1">The sequence shown here is derived from an EMBL/GenBank/DDBJ whole genome shotgun (WGS) entry which is preliminary data.</text>
</comment>